<dbReference type="GO" id="GO:0046930">
    <property type="term" value="C:pore complex"/>
    <property type="evidence" value="ECO:0007669"/>
    <property type="project" value="UniProtKB-KW"/>
</dbReference>
<keyword evidence="10" id="KW-0406">Ion transport</keyword>
<evidence type="ECO:0000256" key="11">
    <source>
        <dbReference type="ARBA" id="ARBA00023114"/>
    </source>
</evidence>
<keyword evidence="5" id="KW-1134">Transmembrane beta strand</keyword>
<sequence length="249" mass="28312">METSLRYGEDFKALRIHAKEKLRINSNTYVQMNGELDTKVGQLTSSSSILIKHFYSNLSSILGVGLRHDKREKFRYTVNAKTTIPVPVSVLKGSSEVDREFKELPNVLNFKIKGACDVDREFKEKKSRVAVEFSLNLFNFQKDQDIRLRLGCECLEKNALVIAGFYVVIGDFVMFLLTEIGIFCGWHEMCGRIENMEKENQKNGNIVLCILSCSKARQSSIYVDYDFELDGVFSPVIYVVVGALGDFVM</sequence>
<evidence type="ECO:0000256" key="10">
    <source>
        <dbReference type="ARBA" id="ARBA00023065"/>
    </source>
</evidence>
<keyword evidence="4" id="KW-0813">Transport</keyword>
<keyword evidence="8 14" id="KW-0812">Transmembrane</keyword>
<name>A0AAQ3P297_VIGMU</name>
<keyword evidence="14" id="KW-1133">Transmembrane helix</keyword>
<keyword evidence="6" id="KW-0150">Chloroplast</keyword>
<evidence type="ECO:0000256" key="5">
    <source>
        <dbReference type="ARBA" id="ARBA00022452"/>
    </source>
</evidence>
<evidence type="ECO:0000256" key="9">
    <source>
        <dbReference type="ARBA" id="ARBA00022805"/>
    </source>
</evidence>
<dbReference type="GO" id="GO:0009707">
    <property type="term" value="C:chloroplast outer membrane"/>
    <property type="evidence" value="ECO:0007669"/>
    <property type="project" value="UniProtKB-SubCell"/>
</dbReference>
<evidence type="ECO:0000256" key="4">
    <source>
        <dbReference type="ARBA" id="ARBA00022448"/>
    </source>
</evidence>
<accession>A0AAQ3P297</accession>
<evidence type="ECO:0000256" key="3">
    <source>
        <dbReference type="ARBA" id="ARBA00009945"/>
    </source>
</evidence>
<keyword evidence="12 14" id="KW-0472">Membrane</keyword>
<dbReference type="InterPro" id="IPR034575">
    <property type="entry name" value="OEP21"/>
</dbReference>
<evidence type="ECO:0000313" key="16">
    <source>
        <dbReference type="Proteomes" id="UP001374535"/>
    </source>
</evidence>
<keyword evidence="7" id="KW-0934">Plastid</keyword>
<evidence type="ECO:0000256" key="14">
    <source>
        <dbReference type="SAM" id="Phobius"/>
    </source>
</evidence>
<dbReference type="GO" id="GO:0015288">
    <property type="term" value="F:porin activity"/>
    <property type="evidence" value="ECO:0007669"/>
    <property type="project" value="UniProtKB-KW"/>
</dbReference>
<dbReference type="PANTHER" id="PTHR35993">
    <property type="entry name" value="OUTER ENVELOPE PORE PROTEIN 21B, CHLOROPLASTIC"/>
    <property type="match status" value="1"/>
</dbReference>
<evidence type="ECO:0000256" key="12">
    <source>
        <dbReference type="ARBA" id="ARBA00023136"/>
    </source>
</evidence>
<evidence type="ECO:0000256" key="6">
    <source>
        <dbReference type="ARBA" id="ARBA00022528"/>
    </source>
</evidence>
<evidence type="ECO:0000313" key="15">
    <source>
        <dbReference type="EMBL" id="WVZ20429.1"/>
    </source>
</evidence>
<evidence type="ECO:0000256" key="8">
    <source>
        <dbReference type="ARBA" id="ARBA00022692"/>
    </source>
</evidence>
<dbReference type="PANTHER" id="PTHR35993:SF1">
    <property type="entry name" value="OUTER ENVELOPE PORE PROTEIN 21B, CHLOROPLASTIC"/>
    <property type="match status" value="1"/>
</dbReference>
<organism evidence="15 16">
    <name type="scientific">Vigna mungo</name>
    <name type="common">Black gram</name>
    <name type="synonym">Phaseolus mungo</name>
    <dbReference type="NCBI Taxonomy" id="3915"/>
    <lineage>
        <taxon>Eukaryota</taxon>
        <taxon>Viridiplantae</taxon>
        <taxon>Streptophyta</taxon>
        <taxon>Embryophyta</taxon>
        <taxon>Tracheophyta</taxon>
        <taxon>Spermatophyta</taxon>
        <taxon>Magnoliopsida</taxon>
        <taxon>eudicotyledons</taxon>
        <taxon>Gunneridae</taxon>
        <taxon>Pentapetalae</taxon>
        <taxon>rosids</taxon>
        <taxon>fabids</taxon>
        <taxon>Fabales</taxon>
        <taxon>Fabaceae</taxon>
        <taxon>Papilionoideae</taxon>
        <taxon>50 kb inversion clade</taxon>
        <taxon>NPAAA clade</taxon>
        <taxon>indigoferoid/millettioid clade</taxon>
        <taxon>Phaseoleae</taxon>
        <taxon>Vigna</taxon>
    </lineage>
</organism>
<comment type="subcellular location">
    <subcellularLocation>
        <location evidence="1">Plastid</location>
        <location evidence="1">Chloroplast outer membrane</location>
        <topology evidence="1">Multi-pass membrane protein</topology>
    </subcellularLocation>
    <subcellularLocation>
        <location evidence="2">Plastid</location>
        <location evidence="2">Etioplast membrane</location>
        <topology evidence="2">Multi-pass membrane protein</topology>
    </subcellularLocation>
</comment>
<evidence type="ECO:0000256" key="1">
    <source>
        <dbReference type="ARBA" id="ARBA00004396"/>
    </source>
</evidence>
<dbReference type="Proteomes" id="UP001374535">
    <property type="component" value="Chromosome 2"/>
</dbReference>
<dbReference type="EMBL" id="CP144699">
    <property type="protein sequence ID" value="WVZ20429.1"/>
    <property type="molecule type" value="Genomic_DNA"/>
</dbReference>
<keyword evidence="11" id="KW-0626">Porin</keyword>
<keyword evidence="9" id="KW-1002">Plastid outer membrane</keyword>
<dbReference type="GO" id="GO:0034426">
    <property type="term" value="C:etioplast membrane"/>
    <property type="evidence" value="ECO:0007669"/>
    <property type="project" value="UniProtKB-SubCell"/>
</dbReference>
<comment type="similarity">
    <text evidence="3">Belongs to the plastid outer envelope porin OEP21 (TC 1.B.29) family.</text>
</comment>
<gene>
    <name evidence="15" type="ORF">V8G54_007751</name>
</gene>
<proteinExistence type="inferred from homology"/>
<reference evidence="15 16" key="1">
    <citation type="journal article" date="2023" name="Life. Sci Alliance">
        <title>Evolutionary insights into 3D genome organization and epigenetic landscape of Vigna mungo.</title>
        <authorList>
            <person name="Junaid A."/>
            <person name="Singh B."/>
            <person name="Bhatia S."/>
        </authorList>
    </citation>
    <scope>NUCLEOTIDE SEQUENCE [LARGE SCALE GENOMIC DNA]</scope>
    <source>
        <strain evidence="15">Urdbean</strain>
    </source>
</reference>
<dbReference type="AlphaFoldDB" id="A0AAQ3P297"/>
<evidence type="ECO:0000256" key="13">
    <source>
        <dbReference type="ARBA" id="ARBA00024941"/>
    </source>
</evidence>
<feature type="transmembrane region" description="Helical" evidence="14">
    <location>
        <begin position="159"/>
        <end position="186"/>
    </location>
</feature>
<evidence type="ECO:0000256" key="2">
    <source>
        <dbReference type="ARBA" id="ARBA00004441"/>
    </source>
</evidence>
<evidence type="ECO:0000256" key="7">
    <source>
        <dbReference type="ARBA" id="ARBA00022640"/>
    </source>
</evidence>
<comment type="function">
    <text evidence="13">Voltage-dependent rectifying anion channel that facilitates the translocation between chloroplast and cytoplasm of phosphorylated carbohydrates such as triosephosphate, 3-phosphoglycerate and inorganic phosphate (Pi) depending of ATP to triosephosphate ratio in the plastidial intermembrane space; in high triosephosphate/ATP conditions (e.g. photosynthesis), export of triosphosphate from chloroplast (outward rectifying channels), but in high ATP/triosephosphate conditions (e.g. dark phase), import of phosphosolutes (inward rectifying channels).</text>
</comment>
<protein>
    <submittedName>
        <fullName evidence="15">Uncharacterized protein</fullName>
    </submittedName>
</protein>
<dbReference type="GO" id="GO:0008308">
    <property type="term" value="F:voltage-gated monoatomic anion channel activity"/>
    <property type="evidence" value="ECO:0007669"/>
    <property type="project" value="InterPro"/>
</dbReference>
<dbReference type="GO" id="GO:0044070">
    <property type="term" value="P:regulation of monoatomic anion transport"/>
    <property type="evidence" value="ECO:0007669"/>
    <property type="project" value="InterPro"/>
</dbReference>
<keyword evidence="16" id="KW-1185">Reference proteome</keyword>